<feature type="region of interest" description="Disordered" evidence="1">
    <location>
        <begin position="1"/>
        <end position="29"/>
    </location>
</feature>
<dbReference type="Proteomes" id="UP001385951">
    <property type="component" value="Unassembled WGS sequence"/>
</dbReference>
<name>A0AAW0FEE3_9APHY</name>
<evidence type="ECO:0000313" key="2">
    <source>
        <dbReference type="EMBL" id="KAK7679011.1"/>
    </source>
</evidence>
<evidence type="ECO:0000313" key="3">
    <source>
        <dbReference type="Proteomes" id="UP001385951"/>
    </source>
</evidence>
<evidence type="ECO:0000256" key="1">
    <source>
        <dbReference type="SAM" id="MobiDB-lite"/>
    </source>
</evidence>
<dbReference type="EMBL" id="JASBNA010000064">
    <property type="protein sequence ID" value="KAK7679011.1"/>
    <property type="molecule type" value="Genomic_DNA"/>
</dbReference>
<reference evidence="2 3" key="1">
    <citation type="submission" date="2022-09" db="EMBL/GenBank/DDBJ databases">
        <authorList>
            <person name="Palmer J.M."/>
        </authorList>
    </citation>
    <scope>NUCLEOTIDE SEQUENCE [LARGE SCALE GENOMIC DNA]</scope>
    <source>
        <strain evidence="2 3">DSM 7382</strain>
    </source>
</reference>
<sequence length="109" mass="12510">MTRKSLRSVVRSARSTSRSTNTATCSAARSKLDSTTISSLWRDSFTGPSFQDRTMGEWCPQAFSVTYRDFFDHFYAMTRNEVSSWQNYLTRFAVLADRGTHRIFPCQTA</sequence>
<feature type="compositionally biased region" description="Low complexity" evidence="1">
    <location>
        <begin position="7"/>
        <end position="29"/>
    </location>
</feature>
<gene>
    <name evidence="2" type="ORF">QCA50_017955</name>
</gene>
<protein>
    <submittedName>
        <fullName evidence="2">Uncharacterized protein</fullName>
    </submittedName>
</protein>
<proteinExistence type="predicted"/>
<dbReference type="AlphaFoldDB" id="A0AAW0FEE3"/>
<organism evidence="2 3">
    <name type="scientific">Cerrena zonata</name>
    <dbReference type="NCBI Taxonomy" id="2478898"/>
    <lineage>
        <taxon>Eukaryota</taxon>
        <taxon>Fungi</taxon>
        <taxon>Dikarya</taxon>
        <taxon>Basidiomycota</taxon>
        <taxon>Agaricomycotina</taxon>
        <taxon>Agaricomycetes</taxon>
        <taxon>Polyporales</taxon>
        <taxon>Cerrenaceae</taxon>
        <taxon>Cerrena</taxon>
    </lineage>
</organism>
<keyword evidence="3" id="KW-1185">Reference proteome</keyword>
<accession>A0AAW0FEE3</accession>
<comment type="caution">
    <text evidence="2">The sequence shown here is derived from an EMBL/GenBank/DDBJ whole genome shotgun (WGS) entry which is preliminary data.</text>
</comment>